<dbReference type="Proteomes" id="UP000004221">
    <property type="component" value="Unassembled WGS sequence"/>
</dbReference>
<protein>
    <submittedName>
        <fullName evidence="2">Uncharacterized protein</fullName>
    </submittedName>
</protein>
<name>I4ECZ2_9BACT</name>
<evidence type="ECO:0000313" key="2">
    <source>
        <dbReference type="EMBL" id="CCF82554.1"/>
    </source>
</evidence>
<keyword evidence="1" id="KW-0472">Membrane</keyword>
<keyword evidence="1" id="KW-0812">Transmembrane</keyword>
<gene>
    <name evidence="2" type="ORF">NITHO_1280009</name>
</gene>
<feature type="transmembrane region" description="Helical" evidence="1">
    <location>
        <begin position="6"/>
        <end position="23"/>
    </location>
</feature>
<dbReference type="AlphaFoldDB" id="I4ECZ2"/>
<evidence type="ECO:0000313" key="3">
    <source>
        <dbReference type="Proteomes" id="UP000004221"/>
    </source>
</evidence>
<keyword evidence="3" id="KW-1185">Reference proteome</keyword>
<accession>I4ECZ2</accession>
<sequence length="31" mass="3643">MLLAMVIYLLLAYGFLQLIRIFFNLTEPVEP</sequence>
<comment type="caution">
    <text evidence="2">The sequence shown here is derived from an EMBL/GenBank/DDBJ whole genome shotgun (WGS) entry which is preliminary data.</text>
</comment>
<keyword evidence="1" id="KW-1133">Transmembrane helix</keyword>
<reference evidence="2 3" key="1">
    <citation type="journal article" date="2012" name="ISME J.">
        <title>Nitrification expanded: discovery, physiology and genomics of a nitrite-oxidizing bacterium from the phylum Chloroflexi.</title>
        <authorList>
            <person name="Sorokin D.Y."/>
            <person name="Lucker S."/>
            <person name="Vejmelkova D."/>
            <person name="Kostrikina N.A."/>
            <person name="Kleerebezem R."/>
            <person name="Rijpstra W.I."/>
            <person name="Damste J.S."/>
            <person name="Le Paslier D."/>
            <person name="Muyzer G."/>
            <person name="Wagner M."/>
            <person name="van Loosdrecht M.C."/>
            <person name="Daims H."/>
        </authorList>
    </citation>
    <scope>NUCLEOTIDE SEQUENCE [LARGE SCALE GENOMIC DNA]</scope>
    <source>
        <strain evidence="3">none</strain>
    </source>
</reference>
<organism evidence="2 3">
    <name type="scientific">Nitrolancea hollandica Lb</name>
    <dbReference type="NCBI Taxonomy" id="1129897"/>
    <lineage>
        <taxon>Bacteria</taxon>
        <taxon>Pseudomonadati</taxon>
        <taxon>Thermomicrobiota</taxon>
        <taxon>Thermomicrobia</taxon>
        <taxon>Sphaerobacterales</taxon>
        <taxon>Sphaerobacterineae</taxon>
        <taxon>Sphaerobacteraceae</taxon>
        <taxon>Nitrolancea</taxon>
    </lineage>
</organism>
<evidence type="ECO:0000256" key="1">
    <source>
        <dbReference type="SAM" id="Phobius"/>
    </source>
</evidence>
<proteinExistence type="predicted"/>
<dbReference type="EMBL" id="CAGS01000033">
    <property type="protein sequence ID" value="CCF82554.1"/>
    <property type="molecule type" value="Genomic_DNA"/>
</dbReference>